<dbReference type="RefSeq" id="WP_032579366.1">
    <property type="nucleotide sequence ID" value="NZ_JGDB01000262.1"/>
</dbReference>
<dbReference type="InterPro" id="IPR050553">
    <property type="entry name" value="Thioredoxin_ResA/DsbE_sf"/>
</dbReference>
<dbReference type="Gene3D" id="3.40.30.10">
    <property type="entry name" value="Glutaredoxin"/>
    <property type="match status" value="1"/>
</dbReference>
<dbReference type="InterPro" id="IPR013766">
    <property type="entry name" value="Thioredoxin_domain"/>
</dbReference>
<feature type="chain" id="PRO_5001480617" evidence="5">
    <location>
        <begin position="22"/>
        <end position="473"/>
    </location>
</feature>
<comment type="subcellular location">
    <subcellularLocation>
        <location evidence="1">Cell envelope</location>
    </subcellularLocation>
</comment>
<keyword evidence="4" id="KW-0676">Redox-active center</keyword>
<dbReference type="SUPFAM" id="SSF52833">
    <property type="entry name" value="Thioredoxin-like"/>
    <property type="match status" value="1"/>
</dbReference>
<evidence type="ECO:0000256" key="5">
    <source>
        <dbReference type="SAM" id="SignalP"/>
    </source>
</evidence>
<proteinExistence type="predicted"/>
<dbReference type="PANTHER" id="PTHR42852:SF6">
    <property type="entry name" value="THIOL:DISULFIDE INTERCHANGE PROTEIN DSBE"/>
    <property type="match status" value="1"/>
</dbReference>
<dbReference type="GO" id="GO:0016491">
    <property type="term" value="F:oxidoreductase activity"/>
    <property type="evidence" value="ECO:0007669"/>
    <property type="project" value="InterPro"/>
</dbReference>
<reference evidence="7 8" key="1">
    <citation type="submission" date="2014-02" db="EMBL/GenBank/DDBJ databases">
        <authorList>
            <person name="Sears C."/>
            <person name="Carroll K."/>
            <person name="Sack B.R."/>
            <person name="Qadri F."/>
            <person name="Myers L.L."/>
            <person name="Chung G.-T."/>
            <person name="Escheverria P."/>
            <person name="Fraser C.M."/>
            <person name="Sadzewicz L."/>
            <person name="Shefchek K.A."/>
            <person name="Tallon L."/>
            <person name="Das S.P."/>
            <person name="Daugherty S."/>
            <person name="Mongodin E.F."/>
        </authorList>
    </citation>
    <scope>NUCLEOTIDE SEQUENCE [LARGE SCALE GENOMIC DNA]</scope>
    <source>
        <strain evidence="8">3998T(B)3</strain>
    </source>
</reference>
<evidence type="ECO:0000313" key="7">
    <source>
        <dbReference type="EMBL" id="EXY88893.1"/>
    </source>
</evidence>
<dbReference type="PATRIC" id="fig|1339316.3.peg.4170"/>
<gene>
    <name evidence="7" type="ORF">M125_4390</name>
</gene>
<evidence type="ECO:0000259" key="6">
    <source>
        <dbReference type="PROSITE" id="PS51352"/>
    </source>
</evidence>
<keyword evidence="2" id="KW-0201">Cytochrome c-type biogenesis</keyword>
<feature type="signal peptide" evidence="5">
    <location>
        <begin position="1"/>
        <end position="21"/>
    </location>
</feature>
<evidence type="ECO:0000256" key="3">
    <source>
        <dbReference type="ARBA" id="ARBA00023157"/>
    </source>
</evidence>
<evidence type="ECO:0000256" key="1">
    <source>
        <dbReference type="ARBA" id="ARBA00004196"/>
    </source>
</evidence>
<dbReference type="Pfam" id="PF08534">
    <property type="entry name" value="Redoxin"/>
    <property type="match status" value="1"/>
</dbReference>
<keyword evidence="5" id="KW-0732">Signal</keyword>
<organism evidence="7 8">
    <name type="scientific">Bacteroides fragilis str. 3998T(B)3</name>
    <dbReference type="NCBI Taxonomy" id="1339316"/>
    <lineage>
        <taxon>Bacteria</taxon>
        <taxon>Pseudomonadati</taxon>
        <taxon>Bacteroidota</taxon>
        <taxon>Bacteroidia</taxon>
        <taxon>Bacteroidales</taxon>
        <taxon>Bacteroidaceae</taxon>
        <taxon>Bacteroides</taxon>
    </lineage>
</organism>
<dbReference type="AlphaFoldDB" id="A0A015VSI6"/>
<dbReference type="PANTHER" id="PTHR42852">
    <property type="entry name" value="THIOL:DISULFIDE INTERCHANGE PROTEIN DSBE"/>
    <property type="match status" value="1"/>
</dbReference>
<dbReference type="PROSITE" id="PS51352">
    <property type="entry name" value="THIOREDOXIN_2"/>
    <property type="match status" value="1"/>
</dbReference>
<dbReference type="EMBL" id="JGDB01000262">
    <property type="protein sequence ID" value="EXY88893.1"/>
    <property type="molecule type" value="Genomic_DNA"/>
</dbReference>
<comment type="caution">
    <text evidence="7">The sequence shown here is derived from an EMBL/GenBank/DDBJ whole genome shotgun (WGS) entry which is preliminary data.</text>
</comment>
<dbReference type="InterPro" id="IPR013740">
    <property type="entry name" value="Redoxin"/>
</dbReference>
<name>A0A015VSI6_BACFG</name>
<keyword evidence="3" id="KW-1015">Disulfide bond</keyword>
<evidence type="ECO:0000313" key="8">
    <source>
        <dbReference type="Proteomes" id="UP000020773"/>
    </source>
</evidence>
<dbReference type="Proteomes" id="UP000020773">
    <property type="component" value="Unassembled WGS sequence"/>
</dbReference>
<dbReference type="GO" id="GO:0030313">
    <property type="term" value="C:cell envelope"/>
    <property type="evidence" value="ECO:0007669"/>
    <property type="project" value="UniProtKB-SubCell"/>
</dbReference>
<evidence type="ECO:0000256" key="2">
    <source>
        <dbReference type="ARBA" id="ARBA00022748"/>
    </source>
</evidence>
<evidence type="ECO:0000256" key="4">
    <source>
        <dbReference type="ARBA" id="ARBA00023284"/>
    </source>
</evidence>
<dbReference type="InterPro" id="IPR036249">
    <property type="entry name" value="Thioredoxin-like_sf"/>
</dbReference>
<dbReference type="GO" id="GO:0017004">
    <property type="term" value="P:cytochrome complex assembly"/>
    <property type="evidence" value="ECO:0007669"/>
    <property type="project" value="UniProtKB-KW"/>
</dbReference>
<feature type="domain" description="Thioredoxin" evidence="6">
    <location>
        <begin position="313"/>
        <end position="469"/>
    </location>
</feature>
<sequence length="473" mass="54575">MKKLLLILLLVLAGEISAQQAATIVVKTTPDNEIAYWPTGKEHLFCIALGTKAQAGPLGEFVHQFRTDRPSMVQVWTQGSDSFTLYLTPGSKDTITVTKDTLIISGTNSAYNRCLKTVNDYQKYSDKLVYMQPHELRGITSLEQYHRLADARMRQALDAVNASGLNEEFLAEQRAHIDYIRRSIFIHIARQLSRKEKLPEDWQRELTEVINSSVNGDYLRSYRGIGFFVNDLVMMQFTNLENGDLKEIKDYASFLFDRYRKFFTGDNLQYMQAQLIYEDEFQGSKTPSIPQLYETYRAEFPNSPFLNVLEPGVKENLRFQNSRITDKDYHILTCDSTITSLEDAVKPFKGKVVYIDVWATWCGPCLKEFQYLPALKEKAHNMDVVYLYISIDRPEERKKWEKTIAYHQLKGYHLLVNEKLGKSLYTELGNERQILSIPCFVIIDKTGKIAIRHAAAPSEPEKVIEQLSTYYNK</sequence>
<dbReference type="CDD" id="cd02966">
    <property type="entry name" value="TlpA_like_family"/>
    <property type="match status" value="1"/>
</dbReference>
<protein>
    <submittedName>
        <fullName evidence="7">AhpC/TSA family protein</fullName>
    </submittedName>
</protein>
<accession>A0A015VSI6</accession>